<dbReference type="InterPro" id="IPR026053">
    <property type="entry name" value="HPS1"/>
</dbReference>
<feature type="compositionally biased region" description="Polar residues" evidence="1">
    <location>
        <begin position="323"/>
        <end position="334"/>
    </location>
</feature>
<proteinExistence type="predicted"/>
<accession>A0A820GRT5</accession>
<organism evidence="2 3">
    <name type="scientific">Rotaria socialis</name>
    <dbReference type="NCBI Taxonomy" id="392032"/>
    <lineage>
        <taxon>Eukaryota</taxon>
        <taxon>Metazoa</taxon>
        <taxon>Spiralia</taxon>
        <taxon>Gnathifera</taxon>
        <taxon>Rotifera</taxon>
        <taxon>Eurotatoria</taxon>
        <taxon>Bdelloidea</taxon>
        <taxon>Philodinida</taxon>
        <taxon>Philodinidae</taxon>
        <taxon>Rotaria</taxon>
    </lineage>
</organism>
<evidence type="ECO:0000256" key="1">
    <source>
        <dbReference type="SAM" id="MobiDB-lite"/>
    </source>
</evidence>
<dbReference type="GO" id="GO:0031085">
    <property type="term" value="C:BLOC-3 complex"/>
    <property type="evidence" value="ECO:0007669"/>
    <property type="project" value="TreeGrafter"/>
</dbReference>
<protein>
    <submittedName>
        <fullName evidence="2">Uncharacterized protein</fullName>
    </submittedName>
</protein>
<dbReference type="Proteomes" id="UP000663862">
    <property type="component" value="Unassembled WGS sequence"/>
</dbReference>
<dbReference type="AlphaFoldDB" id="A0A820GRT5"/>
<dbReference type="PANTHER" id="PTHR12761:SF1">
    <property type="entry name" value="BLOC-3 COMPLEX MEMBER HPS1"/>
    <property type="match status" value="1"/>
</dbReference>
<name>A0A820GRT5_9BILA</name>
<evidence type="ECO:0000313" key="3">
    <source>
        <dbReference type="Proteomes" id="UP000663862"/>
    </source>
</evidence>
<sequence length="834" mass="96799">MVTRCLFGLFVFGSNSSVIYRFLTDDLCDYLRQCFKTRGYKLNDDVKDEINNNNNNNNNDDEFTLSIDDAISQHLSVLIRVLEQTSSRYDPIRRITLQSGVQVFFDQIADNNLICMADKSFDTIVILKAINLLKALIKFHIGVLPFMKNKILQKISFHEELLILLPLSKICHTSFDQGEYSNIYTRHYNVADQLINRISASLQYFLNNVTMNQSILFESCEYLHMNSIIREQCRDVCTMISNDVQNWLKVPRKIIIITCDDKIVHMHLSAEQSRPNNADIFLLVLNNTSRSLRREFESQKNLSNVMNHRFKRKISTHHSHSSFPTTAADSMSNGSDIDRAQSCPNFQLSQLTSSNEKYERIHRSEVVFLRTSNKVIAPFTLFTIPLTDHISVLVLVEWENSTICSNLYALIRHLDSYTTHGFFPYNKLIPQVKTVESSAAVRRYFEHVGHPSTILTDILNKAYALHRSSTKANVTNDERHRNGLRILRYLTEMSRLSTDAFRDLFFDSDEYARRSGIDTANKDYESDIQMDGIGPTETEFRKNEYDTSPMTKILRKKITARLEDWFSFMEVKSQRNITMNFCHNEFPGLVHFVFVDRSRGLIYTPALIIDDYQTLTNSHSKDLEYFLEKKILAFELECLSALQHGFTSYTMSDEHFTYNYTLRLQESNGASMRLYKAFVQSQPPGVVHFDFYKALVDEYYPWLVYQSSVICFELITVHLRVVPPRVVREQCERLWSRLLEPEDVNHSDILFEIFFIEIQFVQTISCYTCTAGDDPFNGDSPYVTRRLSTCSYCCKLTAFMAYAPMYTVRECVRSCTPTYSVFDGSSMEINCYSS</sequence>
<gene>
    <name evidence="2" type="ORF">TSG867_LOCUS5012</name>
</gene>
<evidence type="ECO:0000313" key="2">
    <source>
        <dbReference type="EMBL" id="CAF4281549.1"/>
    </source>
</evidence>
<dbReference type="PANTHER" id="PTHR12761">
    <property type="entry name" value="HERMANSKY-PUDLAK SYNDROME PROTEIN 1"/>
    <property type="match status" value="1"/>
</dbReference>
<comment type="caution">
    <text evidence="2">The sequence shown here is derived from an EMBL/GenBank/DDBJ whole genome shotgun (WGS) entry which is preliminary data.</text>
</comment>
<feature type="region of interest" description="Disordered" evidence="1">
    <location>
        <begin position="315"/>
        <end position="334"/>
    </location>
</feature>
<reference evidence="2" key="1">
    <citation type="submission" date="2021-02" db="EMBL/GenBank/DDBJ databases">
        <authorList>
            <person name="Nowell W R."/>
        </authorList>
    </citation>
    <scope>NUCLEOTIDE SEQUENCE</scope>
</reference>
<dbReference type="GO" id="GO:0005085">
    <property type="term" value="F:guanyl-nucleotide exchange factor activity"/>
    <property type="evidence" value="ECO:0007669"/>
    <property type="project" value="TreeGrafter"/>
</dbReference>
<dbReference type="EMBL" id="CAJOBQ010000170">
    <property type="protein sequence ID" value="CAF4281549.1"/>
    <property type="molecule type" value="Genomic_DNA"/>
</dbReference>